<dbReference type="RefSeq" id="WP_183463886.1">
    <property type="nucleotide sequence ID" value="NZ_CP050296.1"/>
</dbReference>
<dbReference type="SUPFAM" id="SSF52540">
    <property type="entry name" value="P-loop containing nucleoside triphosphate hydrolases"/>
    <property type="match status" value="2"/>
</dbReference>
<evidence type="ECO:0000259" key="6">
    <source>
        <dbReference type="PROSITE" id="PS51194"/>
    </source>
</evidence>
<evidence type="ECO:0000256" key="2">
    <source>
        <dbReference type="ARBA" id="ARBA00022801"/>
    </source>
</evidence>
<dbReference type="Proteomes" id="UP000515465">
    <property type="component" value="Chromosome"/>
</dbReference>
<gene>
    <name evidence="7" type="ORF">HB778_11530</name>
</gene>
<accession>A0A7G6SRN8</accession>
<feature type="domain" description="Helicase C-terminal" evidence="6">
    <location>
        <begin position="165"/>
        <end position="325"/>
    </location>
</feature>
<keyword evidence="3 7" id="KW-0347">Helicase</keyword>
<reference evidence="8" key="1">
    <citation type="journal article" date="2020" name="Mol. Plant Microbe">
        <title>Rhizobial microsymbionts of the narrowly endemic Oxytropis species growing in Kamchatka are characterized by significant genetic diversity and possess a set of genes that are associated with T3SS and T6SS secretion systems and can affect the development of symbiosis.</title>
        <authorList>
            <person name="Safronova V."/>
            <person name="Guro P."/>
            <person name="Sazanova A."/>
            <person name="Kuznetsova I."/>
            <person name="Belimov A."/>
            <person name="Yakubov V."/>
            <person name="Chirak E."/>
            <person name="Afonin A."/>
            <person name="Gogolev Y."/>
            <person name="Andronov E."/>
            <person name="Tikhonovich I."/>
        </authorList>
    </citation>
    <scope>NUCLEOTIDE SEQUENCE [LARGE SCALE GENOMIC DNA]</scope>
    <source>
        <strain evidence="8">583</strain>
    </source>
</reference>
<dbReference type="PROSITE" id="PS51194">
    <property type="entry name" value="HELICASE_CTER"/>
    <property type="match status" value="1"/>
</dbReference>
<protein>
    <submittedName>
        <fullName evidence="7">Helicase</fullName>
    </submittedName>
</protein>
<dbReference type="GO" id="GO:0004386">
    <property type="term" value="F:helicase activity"/>
    <property type="evidence" value="ECO:0007669"/>
    <property type="project" value="UniProtKB-KW"/>
</dbReference>
<dbReference type="InterPro" id="IPR055206">
    <property type="entry name" value="DEXQc_SUV3"/>
</dbReference>
<proteinExistence type="predicted"/>
<dbReference type="Gene3D" id="3.40.50.300">
    <property type="entry name" value="P-loop containing nucleotide triphosphate hydrolases"/>
    <property type="match status" value="2"/>
</dbReference>
<sequence>MNIQPKHTEPLILSGRDVTAVLGPTNTGKTHLAIERMVAHETGVIGLPLRLLAREVYSRVCEKVGAHKVALITGEEKIQPPGAKYSVCTVEAMPRETDAAFVAIDEVQLAGDLERGHIFTDRILHLRGRQETLLLGAATMHGILQRLLKGVSVVTRPRLSHLAYAGSKKLTRLPRRTAIVAFSADEVYAIAELIRRQQGGAAVVLGALSPRTRNAQVALFQSGDVDYLVATDAIGMGLNLDLDHVAFAQNRKFDGYQYRNLTAAELGQIAGRAGRHLRDGTFGVTGQVDPLDEDLVKKIESHDFEPVKVLQWRTAHFDFASLDALKRSIETNAPVEGLTRALPAVDAQALEYLSRDGDIRALATDAKRVALLWEACALPDYRKIAPAQHADLIASIYMDLARHGHVDENYMAEQVRRADTTEGDIDTLSHRIAQIRTWTFVSNRPGWLADQAHWQEKTREIEDRLSDALHERLTKRFVDRRTSVLMRRLRENTMPEAEISPTGTVLVEGHHVGELQGFRFTADQTAGGEDAKAVRTAAQKALAAEFEARAERFGACANGDLALGSDGTLRWIGAPIGTLVSGEDALKPRLVLLADEQLTGPARDKVAARAERFVNFQIESLLKPLVDLKNADQISGIGRGIAFQLVENFGLINRRDIAEEMKSLDQEGRAALRRLGVRFGAYHVFVPALIKPAPAGLVTLLWALKNDGKDKPGFGDVVHALASGRTSVVIDPAFDKAFYKLAGYRNLGRRAVRIDILERLADLIRPATNWKPGLGQRPDGAYDGQSFMVTPPMMSILGATADDMEEILKGLGYRAEPKPASEVKARLEAQDNAAREAAAAKLAADEAARAEQAKAAEASASDAAAEAAVEGSEPAAAEAAVEVPAAVIAETAAEPVTEEQSDTPALATEEPATEPVAEAAAEPAPEPVAETIADVTVAESVDAALTSPSMGEVAARSDAGGGDGADDASSAAETNAAVDAGSADGTATPPTPAQRADPPHEGEGEVAEAPKPILLWRQGRFEQRPRHHEGRNNRQRNGQARGRNNAPADAAGAQAVAAPGDRPAQEGRRDGAGKPRFDRSKFKSKPQAEGEQRRNARPQGERPDRREGRPDWKGGRPEGKGGPDRGKGGAKPAFQPKPREERPVRFDPDSPFAKLAALRDQLKK</sequence>
<keyword evidence="2" id="KW-0378">Hydrolase</keyword>
<evidence type="ECO:0000256" key="3">
    <source>
        <dbReference type="ARBA" id="ARBA00022806"/>
    </source>
</evidence>
<dbReference type="PANTHER" id="PTHR12131">
    <property type="entry name" value="ATP-DEPENDENT RNA AND DNA HELICASE"/>
    <property type="match status" value="1"/>
</dbReference>
<name>A0A7G6SRN8_9HYPH</name>
<keyword evidence="1" id="KW-0547">Nucleotide-binding</keyword>
<dbReference type="PANTHER" id="PTHR12131:SF1">
    <property type="entry name" value="ATP-DEPENDENT RNA HELICASE SUPV3L1, MITOCHONDRIAL-RELATED"/>
    <property type="match status" value="1"/>
</dbReference>
<dbReference type="GO" id="GO:0016787">
    <property type="term" value="F:hydrolase activity"/>
    <property type="evidence" value="ECO:0007669"/>
    <property type="project" value="UniProtKB-KW"/>
</dbReference>
<feature type="region of interest" description="Disordered" evidence="5">
    <location>
        <begin position="893"/>
        <end position="931"/>
    </location>
</feature>
<evidence type="ECO:0000313" key="8">
    <source>
        <dbReference type="Proteomes" id="UP000515465"/>
    </source>
</evidence>
<organism evidence="7 8">
    <name type="scientific">Mesorhizobium huakuii</name>
    <dbReference type="NCBI Taxonomy" id="28104"/>
    <lineage>
        <taxon>Bacteria</taxon>
        <taxon>Pseudomonadati</taxon>
        <taxon>Pseudomonadota</taxon>
        <taxon>Alphaproteobacteria</taxon>
        <taxon>Hyphomicrobiales</taxon>
        <taxon>Phyllobacteriaceae</taxon>
        <taxon>Mesorhizobium</taxon>
    </lineage>
</organism>
<feature type="compositionally biased region" description="Basic and acidic residues" evidence="5">
    <location>
        <begin position="1063"/>
        <end position="1127"/>
    </location>
</feature>
<evidence type="ECO:0000256" key="1">
    <source>
        <dbReference type="ARBA" id="ARBA00022741"/>
    </source>
</evidence>
<dbReference type="InterPro" id="IPR050699">
    <property type="entry name" value="RNA-DNA_Helicase"/>
</dbReference>
<dbReference type="GO" id="GO:0005524">
    <property type="term" value="F:ATP binding"/>
    <property type="evidence" value="ECO:0007669"/>
    <property type="project" value="UniProtKB-KW"/>
</dbReference>
<dbReference type="AlphaFoldDB" id="A0A7G6SRN8"/>
<dbReference type="SMART" id="SM00490">
    <property type="entry name" value="HELICc"/>
    <property type="match status" value="1"/>
</dbReference>
<evidence type="ECO:0000256" key="5">
    <source>
        <dbReference type="SAM" id="MobiDB-lite"/>
    </source>
</evidence>
<feature type="region of interest" description="Disordered" evidence="5">
    <location>
        <begin position="943"/>
        <end position="1164"/>
    </location>
</feature>
<keyword evidence="4" id="KW-0067">ATP-binding</keyword>
<evidence type="ECO:0000256" key="4">
    <source>
        <dbReference type="ARBA" id="ARBA00022840"/>
    </source>
</evidence>
<dbReference type="InterPro" id="IPR001650">
    <property type="entry name" value="Helicase_C-like"/>
</dbReference>
<dbReference type="EMBL" id="CP050296">
    <property type="protein sequence ID" value="QND57170.1"/>
    <property type="molecule type" value="Genomic_DNA"/>
</dbReference>
<feature type="compositionally biased region" description="Low complexity" evidence="5">
    <location>
        <begin position="903"/>
        <end position="931"/>
    </location>
</feature>
<evidence type="ECO:0000313" key="7">
    <source>
        <dbReference type="EMBL" id="QND57170.1"/>
    </source>
</evidence>
<feature type="compositionally biased region" description="Low complexity" evidence="5">
    <location>
        <begin position="1035"/>
        <end position="1062"/>
    </location>
</feature>
<dbReference type="Pfam" id="PF00271">
    <property type="entry name" value="Helicase_C"/>
    <property type="match status" value="1"/>
</dbReference>
<dbReference type="Pfam" id="PF22527">
    <property type="entry name" value="DEXQc_Suv3"/>
    <property type="match status" value="1"/>
</dbReference>
<dbReference type="InterPro" id="IPR027417">
    <property type="entry name" value="P-loop_NTPase"/>
</dbReference>
<feature type="compositionally biased region" description="Basic and acidic residues" evidence="5">
    <location>
        <begin position="1137"/>
        <end position="1148"/>
    </location>
</feature>